<comment type="caution">
    <text evidence="1">The sequence shown here is derived from an EMBL/GenBank/DDBJ whole genome shotgun (WGS) entry which is preliminary data.</text>
</comment>
<dbReference type="PROSITE" id="PS51257">
    <property type="entry name" value="PROKAR_LIPOPROTEIN"/>
    <property type="match status" value="1"/>
</dbReference>
<dbReference type="EMBL" id="JRPQ01000028">
    <property type="protein sequence ID" value="KGI22975.1"/>
    <property type="molecule type" value="Genomic_DNA"/>
</dbReference>
<dbReference type="RefSeq" id="WP_036926029.1">
    <property type="nucleotide sequence ID" value="NZ_JRPQ01000028.1"/>
</dbReference>
<evidence type="ECO:0000313" key="2">
    <source>
        <dbReference type="Proteomes" id="UP000029723"/>
    </source>
</evidence>
<evidence type="ECO:0008006" key="3">
    <source>
        <dbReference type="Google" id="ProtNLM"/>
    </source>
</evidence>
<evidence type="ECO:0000313" key="1">
    <source>
        <dbReference type="EMBL" id="KGI22975.1"/>
    </source>
</evidence>
<name>A0A098YTF2_9BACT</name>
<organism evidence="1 2">
    <name type="scientific">Hoylesella timonensis S9-PR14</name>
    <dbReference type="NCBI Taxonomy" id="1401062"/>
    <lineage>
        <taxon>Bacteria</taxon>
        <taxon>Pseudomonadati</taxon>
        <taxon>Bacteroidota</taxon>
        <taxon>Bacteroidia</taxon>
        <taxon>Bacteroidales</taxon>
        <taxon>Prevotellaceae</taxon>
        <taxon>Hoylesella</taxon>
    </lineage>
</organism>
<dbReference type="Proteomes" id="UP000029723">
    <property type="component" value="Unassembled WGS sequence"/>
</dbReference>
<dbReference type="AlphaFoldDB" id="A0A098YTF2"/>
<protein>
    <recommendedName>
        <fullName evidence="3">Lipoprotein</fullName>
    </recommendedName>
</protein>
<gene>
    <name evidence="1" type="ORF">HMPREF9304_01370</name>
</gene>
<reference evidence="1 2" key="1">
    <citation type="submission" date="2014-07" db="EMBL/GenBank/DDBJ databases">
        <authorList>
            <person name="McCorrison J."/>
            <person name="Sanka R."/>
            <person name="Torralba M."/>
            <person name="Gillis M."/>
            <person name="Haft D.H."/>
            <person name="Methe B."/>
            <person name="Sutton G."/>
            <person name="Nelson K.E."/>
        </authorList>
    </citation>
    <scope>NUCLEOTIDE SEQUENCE [LARGE SCALE GENOMIC DNA]</scope>
    <source>
        <strain evidence="1 2">S9-PR14</strain>
    </source>
</reference>
<dbReference type="OrthoDB" id="1069414at2"/>
<accession>A0A098YTF2</accession>
<sequence length="187" mass="20884">MNKVVIFFCIVLLWVSCGDSKEEFSSVRCHLLVNNQEHQDATLASAMNPASPGVFCLIQQTMKAGAPHFFFKNNQGNQSLSIFHAKEQRMHFIIGYNNGVIVGYGNLDQPAIFYAYDYQCPNCFDWRQIPRKDYPLSCSSTGIASCKACHRTYNLNTGGNIVQGEPGYKLTRYRATTTGPHGVLSVN</sequence>
<proteinExistence type="predicted"/>